<feature type="compositionally biased region" description="Basic residues" evidence="1">
    <location>
        <begin position="157"/>
        <end position="170"/>
    </location>
</feature>
<comment type="caution">
    <text evidence="2">The sequence shown here is derived from an EMBL/GenBank/DDBJ whole genome shotgun (WGS) entry which is preliminary data.</text>
</comment>
<dbReference type="Gene3D" id="3.40.50.620">
    <property type="entry name" value="HUPs"/>
    <property type="match status" value="1"/>
</dbReference>
<evidence type="ECO:0000313" key="2">
    <source>
        <dbReference type="EMBL" id="KAG5463080.1"/>
    </source>
</evidence>
<keyword evidence="3" id="KW-1185">Reference proteome</keyword>
<feature type="region of interest" description="Disordered" evidence="1">
    <location>
        <begin position="157"/>
        <end position="180"/>
    </location>
</feature>
<reference evidence="2 3" key="1">
    <citation type="journal article" name="Sci. Rep.">
        <title>Genome-scale phylogenetic analyses confirm Olpidium as the closest living zoosporic fungus to the non-flagellated, terrestrial fungi.</title>
        <authorList>
            <person name="Chang Y."/>
            <person name="Rochon D."/>
            <person name="Sekimoto S."/>
            <person name="Wang Y."/>
            <person name="Chovatia M."/>
            <person name="Sandor L."/>
            <person name="Salamov A."/>
            <person name="Grigoriev I.V."/>
            <person name="Stajich J.E."/>
            <person name="Spatafora J.W."/>
        </authorList>
    </citation>
    <scope>NUCLEOTIDE SEQUENCE [LARGE SCALE GENOMIC DNA]</scope>
    <source>
        <strain evidence="2">S191</strain>
    </source>
</reference>
<dbReference type="AlphaFoldDB" id="A0A8H8A194"/>
<accession>A0A8H8A194</accession>
<name>A0A8H8A194_9FUNG</name>
<proteinExistence type="predicted"/>
<dbReference type="Proteomes" id="UP000673691">
    <property type="component" value="Unassembled WGS sequence"/>
</dbReference>
<feature type="compositionally biased region" description="Basic and acidic residues" evidence="1">
    <location>
        <begin position="171"/>
        <end position="180"/>
    </location>
</feature>
<dbReference type="InterPro" id="IPR014729">
    <property type="entry name" value="Rossmann-like_a/b/a_fold"/>
</dbReference>
<evidence type="ECO:0000313" key="3">
    <source>
        <dbReference type="Proteomes" id="UP000673691"/>
    </source>
</evidence>
<dbReference type="OrthoDB" id="197206at2759"/>
<sequence>MAAATQDSGQWVEIVLSVAAVGQSEKQKNIKDVRDLSTRTTAKYTHTTAKLDVRAWSAKHAVRKLNTEAWFVTAKQQTVHVPCFWRNLSLAHRRASVPLWDGVLFPCSRVPRASAGAAAGYLCAQPAAASPAALREKEVTCARGRLAARGRSFLRAHTRHARKSKKRKEKKNVQERSMTPEEKYELITRGLQEVLGGQQIKDILKERDLRVYWGTAPTGVRDGTRIVARSVPSFNPRFA</sequence>
<evidence type="ECO:0000256" key="1">
    <source>
        <dbReference type="SAM" id="MobiDB-lite"/>
    </source>
</evidence>
<organism evidence="2 3">
    <name type="scientific">Olpidium bornovanus</name>
    <dbReference type="NCBI Taxonomy" id="278681"/>
    <lineage>
        <taxon>Eukaryota</taxon>
        <taxon>Fungi</taxon>
        <taxon>Fungi incertae sedis</taxon>
        <taxon>Olpidiomycota</taxon>
        <taxon>Olpidiomycotina</taxon>
        <taxon>Olpidiomycetes</taxon>
        <taxon>Olpidiales</taxon>
        <taxon>Olpidiaceae</taxon>
        <taxon>Olpidium</taxon>
    </lineage>
</organism>
<protein>
    <submittedName>
        <fullName evidence="2">Uncharacterized protein</fullName>
    </submittedName>
</protein>
<gene>
    <name evidence="2" type="ORF">BJ554DRAFT_1864</name>
</gene>
<dbReference type="EMBL" id="JAEFCI010001171">
    <property type="protein sequence ID" value="KAG5463080.1"/>
    <property type="molecule type" value="Genomic_DNA"/>
</dbReference>